<keyword evidence="6" id="KW-0472">Membrane</keyword>
<accession>A0AAW9R6Z5</accession>
<dbReference type="EMBL" id="JBBDHC010000016">
    <property type="protein sequence ID" value="MEJ1250161.1"/>
    <property type="molecule type" value="Genomic_DNA"/>
</dbReference>
<name>A0AAW9R6Z5_9GAMM</name>
<dbReference type="Gene3D" id="1.20.1600.10">
    <property type="entry name" value="Outer membrane efflux proteins (OEP)"/>
    <property type="match status" value="1"/>
</dbReference>
<keyword evidence="4" id="KW-1134">Transmembrane beta strand</keyword>
<evidence type="ECO:0000256" key="1">
    <source>
        <dbReference type="ARBA" id="ARBA00004442"/>
    </source>
</evidence>
<dbReference type="GO" id="GO:0009279">
    <property type="term" value="C:cell outer membrane"/>
    <property type="evidence" value="ECO:0007669"/>
    <property type="project" value="UniProtKB-SubCell"/>
</dbReference>
<feature type="chain" id="PRO_5043903329" evidence="9">
    <location>
        <begin position="24"/>
        <end position="472"/>
    </location>
</feature>
<evidence type="ECO:0000256" key="2">
    <source>
        <dbReference type="ARBA" id="ARBA00007613"/>
    </source>
</evidence>
<dbReference type="GO" id="GO:1990281">
    <property type="term" value="C:efflux pump complex"/>
    <property type="evidence" value="ECO:0007669"/>
    <property type="project" value="TreeGrafter"/>
</dbReference>
<evidence type="ECO:0000256" key="7">
    <source>
        <dbReference type="ARBA" id="ARBA00023237"/>
    </source>
</evidence>
<dbReference type="GO" id="GO:0015288">
    <property type="term" value="F:porin activity"/>
    <property type="evidence" value="ECO:0007669"/>
    <property type="project" value="TreeGrafter"/>
</dbReference>
<evidence type="ECO:0000256" key="8">
    <source>
        <dbReference type="SAM" id="MobiDB-lite"/>
    </source>
</evidence>
<keyword evidence="7" id="KW-0998">Cell outer membrane</keyword>
<comment type="similarity">
    <text evidence="2">Belongs to the outer membrane factor (OMF) (TC 1.B.17) family.</text>
</comment>
<dbReference type="GO" id="GO:0015562">
    <property type="term" value="F:efflux transmembrane transporter activity"/>
    <property type="evidence" value="ECO:0007669"/>
    <property type="project" value="InterPro"/>
</dbReference>
<keyword evidence="11" id="KW-1185">Reference proteome</keyword>
<evidence type="ECO:0000313" key="11">
    <source>
        <dbReference type="Proteomes" id="UP001364472"/>
    </source>
</evidence>
<sequence>MSLPRISLIATALLLTAGGSAAAADLMQAYTLARDSDPQLAIADTSREAGQLRVTQSRANLLPTLSGSAGYSRSGTDTSGERVLSVDPPIVSTTNTSSHSSGRNYGLQLNQSIYNHANYTQLRAARKRGEVSEVQYDAENDNLIVRVAEAYFGNLTAIDALVFARAEERAVKRQLDQAEQRFEVGLTAITDVHEAQARYDSARAGAISAEVALEDSREALIQIIGQPLENLRGLGEDFSPARPSPSGVDAWVQLAMDQNPTLRAQALSAQADELDVSTARAGHLPYLSASASRGRSYGWGESAGAAGIIPSNSQGDDWRVGVNLVVPIFSGFATQSQVKLAINARDQNALRYDQNQRAILRQTRNAYRALEAGISEVEARRQAVVSARSALEATEAGFEVGTRTIVDVLLSQQVLFQAQSSYSSARHNFLVNTLRLKQAAGVIGIEDVAETNRYLVRDAEAALADGGDSAEG</sequence>
<dbReference type="Proteomes" id="UP001364472">
    <property type="component" value="Unassembled WGS sequence"/>
</dbReference>
<reference evidence="10 11" key="1">
    <citation type="journal article" date="2016" name="Antonie Van Leeuwenhoek">
        <title>Denitratimonas tolerans gen. nov., sp. nov., a denitrifying bacterium isolated from a bioreactor for tannery wastewater treatment.</title>
        <authorList>
            <person name="Han S.I."/>
            <person name="Kim J.O."/>
            <person name="Lee Y.R."/>
            <person name="Ekpeghere K.I."/>
            <person name="Koh S.C."/>
            <person name="Whang K.S."/>
        </authorList>
    </citation>
    <scope>NUCLEOTIDE SEQUENCE [LARGE SCALE GENOMIC DNA]</scope>
    <source>
        <strain evidence="10 11">KACC 17565</strain>
    </source>
</reference>
<keyword evidence="3" id="KW-0813">Transport</keyword>
<comment type="caution">
    <text evidence="10">The sequence shown here is derived from an EMBL/GenBank/DDBJ whole genome shotgun (WGS) entry which is preliminary data.</text>
</comment>
<comment type="subcellular location">
    <subcellularLocation>
        <location evidence="1">Cell outer membrane</location>
    </subcellularLocation>
</comment>
<evidence type="ECO:0000256" key="4">
    <source>
        <dbReference type="ARBA" id="ARBA00022452"/>
    </source>
</evidence>
<dbReference type="PANTHER" id="PTHR30026:SF20">
    <property type="entry name" value="OUTER MEMBRANE PROTEIN TOLC"/>
    <property type="match status" value="1"/>
</dbReference>
<dbReference type="InterPro" id="IPR010130">
    <property type="entry name" value="T1SS_OMP_TolC"/>
</dbReference>
<dbReference type="SUPFAM" id="SSF56954">
    <property type="entry name" value="Outer membrane efflux proteins (OEP)"/>
    <property type="match status" value="1"/>
</dbReference>
<protein>
    <submittedName>
        <fullName evidence="10">TolC family outer membrane protein</fullName>
    </submittedName>
</protein>
<proteinExistence type="inferred from homology"/>
<evidence type="ECO:0000256" key="3">
    <source>
        <dbReference type="ARBA" id="ARBA00022448"/>
    </source>
</evidence>
<keyword evidence="5" id="KW-0812">Transmembrane</keyword>
<feature type="region of interest" description="Disordered" evidence="8">
    <location>
        <begin position="65"/>
        <end position="84"/>
    </location>
</feature>
<evidence type="ECO:0000256" key="5">
    <source>
        <dbReference type="ARBA" id="ARBA00022692"/>
    </source>
</evidence>
<organism evidence="10 11">
    <name type="scientific">Denitratimonas tolerans</name>
    <dbReference type="NCBI Taxonomy" id="1338420"/>
    <lineage>
        <taxon>Bacteria</taxon>
        <taxon>Pseudomonadati</taxon>
        <taxon>Pseudomonadota</taxon>
        <taxon>Gammaproteobacteria</taxon>
        <taxon>Lysobacterales</taxon>
        <taxon>Lysobacteraceae</taxon>
        <taxon>Denitratimonas</taxon>
    </lineage>
</organism>
<evidence type="ECO:0000256" key="9">
    <source>
        <dbReference type="SAM" id="SignalP"/>
    </source>
</evidence>
<dbReference type="Pfam" id="PF02321">
    <property type="entry name" value="OEP"/>
    <property type="match status" value="2"/>
</dbReference>
<dbReference type="InterPro" id="IPR051906">
    <property type="entry name" value="TolC-like"/>
</dbReference>
<dbReference type="InterPro" id="IPR003423">
    <property type="entry name" value="OMP_efflux"/>
</dbReference>
<gene>
    <name evidence="10" type="ORF">WB794_10820</name>
</gene>
<evidence type="ECO:0000256" key="6">
    <source>
        <dbReference type="ARBA" id="ARBA00023136"/>
    </source>
</evidence>
<feature type="compositionally biased region" description="Polar residues" evidence="8">
    <location>
        <begin position="65"/>
        <end position="78"/>
    </location>
</feature>
<evidence type="ECO:0000313" key="10">
    <source>
        <dbReference type="EMBL" id="MEJ1250161.1"/>
    </source>
</evidence>
<feature type="signal peptide" evidence="9">
    <location>
        <begin position="1"/>
        <end position="23"/>
    </location>
</feature>
<dbReference type="RefSeq" id="WP_337335867.1">
    <property type="nucleotide sequence ID" value="NZ_JBBDHC010000016.1"/>
</dbReference>
<dbReference type="PANTHER" id="PTHR30026">
    <property type="entry name" value="OUTER MEMBRANE PROTEIN TOLC"/>
    <property type="match status" value="1"/>
</dbReference>
<dbReference type="AlphaFoldDB" id="A0AAW9R6Z5"/>
<dbReference type="NCBIfam" id="TIGR01844">
    <property type="entry name" value="type_I_sec_TolC"/>
    <property type="match status" value="1"/>
</dbReference>
<keyword evidence="9" id="KW-0732">Signal</keyword>